<organism evidence="3 4">
    <name type="scientific">Neoarthrinium moseri</name>
    <dbReference type="NCBI Taxonomy" id="1658444"/>
    <lineage>
        <taxon>Eukaryota</taxon>
        <taxon>Fungi</taxon>
        <taxon>Dikarya</taxon>
        <taxon>Ascomycota</taxon>
        <taxon>Pezizomycotina</taxon>
        <taxon>Sordariomycetes</taxon>
        <taxon>Xylariomycetidae</taxon>
        <taxon>Amphisphaeriales</taxon>
        <taxon>Apiosporaceae</taxon>
        <taxon>Neoarthrinium</taxon>
    </lineage>
</organism>
<keyword evidence="2" id="KW-0732">Signal</keyword>
<dbReference type="AlphaFoldDB" id="A0A9P9WW55"/>
<sequence>MFLNFMLNLLLAATSLASQHDHHHAAKRTDVSSTAPTTTQGLDPAKVSSQLQQLLGGMTISELVPSPTVTLGISIPQELKYEIMTAIPPDVIIKLMDQSYRASVASGFAAGSTPAWYRSLNPELKTFFEGMAKEIKTGSAVFTVTSTPTNAGSPDATGESVASSSSSAVAAAPTSVGREMAASIIALAGAAGVALVL</sequence>
<evidence type="ECO:0000256" key="2">
    <source>
        <dbReference type="SAM" id="SignalP"/>
    </source>
</evidence>
<dbReference type="EMBL" id="JAFIMR010000003">
    <property type="protein sequence ID" value="KAI1880317.1"/>
    <property type="molecule type" value="Genomic_DNA"/>
</dbReference>
<feature type="region of interest" description="Disordered" evidence="1">
    <location>
        <begin position="24"/>
        <end position="43"/>
    </location>
</feature>
<proteinExistence type="predicted"/>
<name>A0A9P9WW55_9PEZI</name>
<feature type="compositionally biased region" description="Polar residues" evidence="1">
    <location>
        <begin position="31"/>
        <end position="43"/>
    </location>
</feature>
<dbReference type="Proteomes" id="UP000829685">
    <property type="component" value="Unassembled WGS sequence"/>
</dbReference>
<evidence type="ECO:0000313" key="4">
    <source>
        <dbReference type="Proteomes" id="UP000829685"/>
    </source>
</evidence>
<feature type="signal peptide" evidence="2">
    <location>
        <begin position="1"/>
        <end position="17"/>
    </location>
</feature>
<comment type="caution">
    <text evidence="3">The sequence shown here is derived from an EMBL/GenBank/DDBJ whole genome shotgun (WGS) entry which is preliminary data.</text>
</comment>
<reference evidence="3" key="1">
    <citation type="submission" date="2021-03" db="EMBL/GenBank/DDBJ databases">
        <title>Revisited historic fungal species revealed as producer of novel bioactive compounds through whole genome sequencing and comparative genomics.</title>
        <authorList>
            <person name="Vignolle G.A."/>
            <person name="Hochenegger N."/>
            <person name="Mach R.L."/>
            <person name="Mach-Aigner A.R."/>
            <person name="Javad Rahimi M."/>
            <person name="Salim K.A."/>
            <person name="Chan C.M."/>
            <person name="Lim L.B.L."/>
            <person name="Cai F."/>
            <person name="Druzhinina I.S."/>
            <person name="U'Ren J.M."/>
            <person name="Derntl C."/>
        </authorList>
    </citation>
    <scope>NUCLEOTIDE SEQUENCE</scope>
    <source>
        <strain evidence="3">TUCIM 5799</strain>
    </source>
</reference>
<keyword evidence="4" id="KW-1185">Reference proteome</keyword>
<feature type="chain" id="PRO_5040196395" evidence="2">
    <location>
        <begin position="18"/>
        <end position="197"/>
    </location>
</feature>
<gene>
    <name evidence="3" type="ORF">JX265_001938</name>
</gene>
<evidence type="ECO:0000256" key="1">
    <source>
        <dbReference type="SAM" id="MobiDB-lite"/>
    </source>
</evidence>
<accession>A0A9P9WW55</accession>
<evidence type="ECO:0000313" key="3">
    <source>
        <dbReference type="EMBL" id="KAI1880317.1"/>
    </source>
</evidence>
<protein>
    <submittedName>
        <fullName evidence="3">Uncharacterized protein</fullName>
    </submittedName>
</protein>